<reference evidence="5" key="1">
    <citation type="journal article" date="2023" name="Int. J. Syst. Evol. Microbiol.">
        <title>Mesoterricola silvestris gen. nov., sp. nov., Mesoterricola sediminis sp. nov., Geothrix oryzae sp. nov., Geothrix edaphica sp. nov., Geothrix rubra sp. nov., and Geothrix limicola sp. nov., six novel members of Acidobacteriota isolated from soils.</title>
        <authorList>
            <person name="Itoh H."/>
            <person name="Sugisawa Y."/>
            <person name="Mise K."/>
            <person name="Xu Z."/>
            <person name="Kuniyasu M."/>
            <person name="Ushijima N."/>
            <person name="Kawano K."/>
            <person name="Kobayashi E."/>
            <person name="Shiratori Y."/>
            <person name="Masuda Y."/>
            <person name="Senoo K."/>
        </authorList>
    </citation>
    <scope>NUCLEOTIDE SEQUENCE</scope>
    <source>
        <strain evidence="5">W786</strain>
    </source>
</reference>
<feature type="domain" description="Tip attachment protein J HDII-ins2" evidence="4">
    <location>
        <begin position="176"/>
        <end position="308"/>
    </location>
</feature>
<organism evidence="5 6">
    <name type="scientific">Mesoterricola sediminis</name>
    <dbReference type="NCBI Taxonomy" id="2927980"/>
    <lineage>
        <taxon>Bacteria</taxon>
        <taxon>Pseudomonadati</taxon>
        <taxon>Acidobacteriota</taxon>
        <taxon>Holophagae</taxon>
        <taxon>Holophagales</taxon>
        <taxon>Holophagaceae</taxon>
        <taxon>Mesoterricola</taxon>
    </lineage>
</organism>
<keyword evidence="6" id="KW-1185">Reference proteome</keyword>
<feature type="domain" description="Tip attachment protein J" evidence="2">
    <location>
        <begin position="449"/>
        <end position="611"/>
    </location>
</feature>
<dbReference type="InterPro" id="IPR036116">
    <property type="entry name" value="FN3_sf"/>
</dbReference>
<dbReference type="EMBL" id="AP027081">
    <property type="protein sequence ID" value="BDU76310.1"/>
    <property type="molecule type" value="Genomic_DNA"/>
</dbReference>
<dbReference type="Proteomes" id="UP001228113">
    <property type="component" value="Chromosome"/>
</dbReference>
<evidence type="ECO:0008006" key="7">
    <source>
        <dbReference type="Google" id="ProtNLM"/>
    </source>
</evidence>
<dbReference type="SUPFAM" id="SSF49265">
    <property type="entry name" value="Fibronectin type III"/>
    <property type="match status" value="1"/>
</dbReference>
<evidence type="ECO:0000259" key="4">
    <source>
        <dbReference type="Pfam" id="PF24801"/>
    </source>
</evidence>
<dbReference type="CDD" id="cd00063">
    <property type="entry name" value="FN3"/>
    <property type="match status" value="1"/>
</dbReference>
<dbReference type="PANTHER" id="PTHR36251">
    <property type="entry name" value="FELS-1 PROPHAGE HOST SPECIFICITY PROTEIN-RELATED"/>
    <property type="match status" value="1"/>
</dbReference>
<protein>
    <recommendedName>
        <fullName evidence="7">Tip attachment protein J domain-containing protein</fullName>
    </recommendedName>
</protein>
<dbReference type="Pfam" id="PF13550">
    <property type="entry name" value="Phage-tail_3"/>
    <property type="match status" value="1"/>
</dbReference>
<evidence type="ECO:0000259" key="3">
    <source>
        <dbReference type="Pfam" id="PF21722"/>
    </source>
</evidence>
<feature type="region of interest" description="Disordered" evidence="1">
    <location>
        <begin position="1"/>
        <end position="20"/>
    </location>
</feature>
<proteinExistence type="predicted"/>
<dbReference type="Pfam" id="PF24801">
    <property type="entry name" value="FNIII-A_GpJ"/>
    <property type="match status" value="1"/>
</dbReference>
<dbReference type="InterPro" id="IPR049304">
    <property type="entry name" value="Gly_rich_dom"/>
</dbReference>
<dbReference type="InterPro" id="IPR055385">
    <property type="entry name" value="GpJ_HDII-ins2"/>
</dbReference>
<dbReference type="InterPro" id="IPR032876">
    <property type="entry name" value="J_dom"/>
</dbReference>
<dbReference type="Pfam" id="PF21722">
    <property type="entry name" value="Gly_rich_2"/>
    <property type="match status" value="1"/>
</dbReference>
<dbReference type="PANTHER" id="PTHR36251:SF2">
    <property type="entry name" value="GIFSY-2 PROPHAGE HOST SPECIFICITY PROTEIN J, PHAGE LAMBDA"/>
    <property type="match status" value="1"/>
</dbReference>
<dbReference type="InterPro" id="IPR013783">
    <property type="entry name" value="Ig-like_fold"/>
</dbReference>
<gene>
    <name evidence="5" type="ORF">METESE_12680</name>
</gene>
<evidence type="ECO:0000256" key="1">
    <source>
        <dbReference type="SAM" id="MobiDB-lite"/>
    </source>
</evidence>
<evidence type="ECO:0000313" key="6">
    <source>
        <dbReference type="Proteomes" id="UP001228113"/>
    </source>
</evidence>
<sequence length="1493" mass="152744">MTRNINWVDGGGDTDPKRPTSLGIQTVQQAKLLFALSCGAILGPVHGQCGLMTGTPNVAVDGTAKTFTRDAGSFLTDGFAVGQSFQSWGFSNAANNGFFTITSVSATVLTCSGATLVTEGSGSNRHIGPSGLRDIYLNDVPIQNSDGTFNFSGINVSMTKGTLTQTPINGFSDTESVTVSGAQILNSTPQPVYIPNVAATAVRLNISLPALYQQSSYDGSMSGDTVNLKVEVSNNGASYVDASAKIGADVLKITGGPTTGAVVRSIRLNLTQFGSGPWSVRVSRVTADNNTTYRENRTYLQSYSAITEQQLRYPGTALLAITVDAKRFSSMPKVSVRSYGRKVLVPANYTPATRNPDTGVWTPAVYATTGTGTSGGSWDGTFKEAWTSNPAWIFMDMATSKVYGAGTYLSQSGVDKWGLYTLAMYCDGMVSDGFGGTEPRFAFNGYIQSQEEAFHMLAHIISCARAQLYYGKGKVMPVQDVDDTPVHLFTPSNVVGGKFSYSGTARKARHTVAQVTWNDPAQLWKAVPEQVQADSSYISRYGVQVTSYTAVGCTSKGQARRSGRYTLLSELNETEAVTFSTGIEGTYVKPGKIILIQDPARLRFRMGGRIDSATSSTVTLDGQVTLQSGQTYTLWVQLPDGSLVSKTVTTAAGTVSALTISGTFATIPSAKAQWLLSSTAQPASRWRVISVREVQDQTIEITALANYQAKYALADITDSLVAAPVATSNLGAPSGLVLTHTTQTQSDRLAYSLSASWTAPTGTPNGYIAQYRKDTGAWIDMTVAGCGASAQDLLVGVYDVRVAAQYQDGVSDWVVGAGHTISNAGGSPAEIAQGGVDQINSVNYLVNLDKITLVQDWKAELQTQTQLDSQASTLGVSATAYDAAVAALSSGLISAGAPSNWATLWPDGTTWAKTGIMTSLQGWWQNIVSARTALMTAITAKVNTTATASGATATWGSISGGAAQAAPSGGWAGASNFTGAINGVSLSLTSPSPYVLWVNADATVTGTLFSVNSGGSFRFGVNNNGAVTANGGGSFGGIVSSPGFCAAGAVVTAGANACWFDAAGGGRIATVGPNSSTFNGWGIDQYTSDLSGYRRVFDITAAGVGYLNGSLILTLGNVGSNSATLQAAVASAMAPKVGTYAQMIAYSVPAGTTPFWYATDATAPDGLLGRLYQWNGSTWVDQGNPNAVIGRITAGIISAGAVGAQALAADIALIGQVIRSTGYTAGTSSVPPSGFKLSGSAFTVTYLDGTTDSVIADFGGNVSIAGMKAAVVANRIRGNTYTQSGTGTLDVPIPEGITSVELTLQAAGGNGGSSYGAGGNGGQYIRKTITVKPHNTYRITVGAVGSNSTFSWLSFDSTSGFTTDSGFATITATCGANGAGSSSGVNGTDSPNCVQQPEYGWVVTGGTGGDSGVYSGVAKAGNGGACGLQAGGAGPTATAVKTNSGGGGGASAMAPGGAGALTGANGTAGTLGSGGGGGATGGAGGPGFGRAKW</sequence>
<evidence type="ECO:0000313" key="5">
    <source>
        <dbReference type="EMBL" id="BDU76310.1"/>
    </source>
</evidence>
<dbReference type="RefSeq" id="WP_316411344.1">
    <property type="nucleotide sequence ID" value="NZ_AP027081.1"/>
</dbReference>
<feature type="domain" description="Glycine-rich" evidence="3">
    <location>
        <begin position="1286"/>
        <end position="1489"/>
    </location>
</feature>
<dbReference type="InterPro" id="IPR003961">
    <property type="entry name" value="FN3_dom"/>
</dbReference>
<dbReference type="KEGG" id="msea:METESE_12680"/>
<evidence type="ECO:0000259" key="2">
    <source>
        <dbReference type="Pfam" id="PF13550"/>
    </source>
</evidence>
<name>A0AA48KCQ9_9BACT</name>
<dbReference type="InterPro" id="IPR053171">
    <property type="entry name" value="Viral_Tip_Attach_Protein"/>
</dbReference>
<dbReference type="Gene3D" id="2.60.40.10">
    <property type="entry name" value="Immunoglobulins"/>
    <property type="match status" value="1"/>
</dbReference>
<accession>A0AA48KCQ9</accession>